<name>A0ABX8VL87_9MYCO</name>
<feature type="region of interest" description="Disordered" evidence="1">
    <location>
        <begin position="1"/>
        <end position="25"/>
    </location>
</feature>
<reference evidence="2 3" key="1">
    <citation type="submission" date="2021-07" db="EMBL/GenBank/DDBJ databases">
        <title>Whole genome sequencing of non-tuberculosis mycobacteria type-strains.</title>
        <authorList>
            <person name="Igarashi Y."/>
            <person name="Osugi A."/>
            <person name="Mitarai S."/>
        </authorList>
    </citation>
    <scope>NUCLEOTIDE SEQUENCE [LARGE SCALE GENOMIC DNA]</scope>
    <source>
        <strain evidence="2 3">JCM 16370</strain>
    </source>
</reference>
<protein>
    <recommendedName>
        <fullName evidence="4">Threonine transporter</fullName>
    </recommendedName>
</protein>
<organism evidence="2 3">
    <name type="scientific">Mycolicibacterium pallens</name>
    <dbReference type="NCBI Taxonomy" id="370524"/>
    <lineage>
        <taxon>Bacteria</taxon>
        <taxon>Bacillati</taxon>
        <taxon>Actinomycetota</taxon>
        <taxon>Actinomycetes</taxon>
        <taxon>Mycobacteriales</taxon>
        <taxon>Mycobacteriaceae</taxon>
        <taxon>Mycolicibacterium</taxon>
    </lineage>
</organism>
<dbReference type="Proteomes" id="UP000825367">
    <property type="component" value="Chromosome"/>
</dbReference>
<evidence type="ECO:0000256" key="1">
    <source>
        <dbReference type="SAM" id="MobiDB-lite"/>
    </source>
</evidence>
<dbReference type="RefSeq" id="WP_051659897.1">
    <property type="nucleotide sequence ID" value="NZ_BAAAVX010000075.1"/>
</dbReference>
<evidence type="ECO:0008006" key="4">
    <source>
        <dbReference type="Google" id="ProtNLM"/>
    </source>
</evidence>
<dbReference type="Pfam" id="PF20288">
    <property type="entry name" value="MC2"/>
    <property type="match status" value="1"/>
</dbReference>
<proteinExistence type="predicted"/>
<evidence type="ECO:0000313" key="2">
    <source>
        <dbReference type="EMBL" id="QYL18551.1"/>
    </source>
</evidence>
<dbReference type="InterPro" id="IPR046904">
    <property type="entry name" value="ABC-3C_MC2"/>
</dbReference>
<gene>
    <name evidence="2" type="ORF">K0O64_08660</name>
</gene>
<sequence>MNDYDNRAPNGPAGDRRRPQSINESPLNGPLEVGIRVLMILTQAFPAELDLNQLVLLDHFVLHSRDVGGPESLHPALPIRAGEIAAKRESIEAGIGLLLRLHLAEIAVGMNGVRFLAGDGALHFVGVLGSSYSHRLRDRVGWVLGSFPDLDEANLRRQTKAIFDSWSEEFHWPDTDGNNGKPH</sequence>
<keyword evidence="3" id="KW-1185">Reference proteome</keyword>
<dbReference type="EMBL" id="CP080333">
    <property type="protein sequence ID" value="QYL18551.1"/>
    <property type="molecule type" value="Genomic_DNA"/>
</dbReference>
<accession>A0ABX8VL87</accession>
<evidence type="ECO:0000313" key="3">
    <source>
        <dbReference type="Proteomes" id="UP000825367"/>
    </source>
</evidence>